<accession>A0AB39V5W0</accession>
<dbReference type="InterPro" id="IPR011335">
    <property type="entry name" value="Restrct_endonuc-II-like"/>
</dbReference>
<dbReference type="EMBL" id="CP165647">
    <property type="protein sequence ID" value="XDU62851.1"/>
    <property type="molecule type" value="Genomic_DNA"/>
</dbReference>
<reference evidence="1" key="1">
    <citation type="submission" date="2024-07" db="EMBL/GenBank/DDBJ databases">
        <authorList>
            <person name="Li X.-J."/>
            <person name="Wang X."/>
        </authorList>
    </citation>
    <scope>NUCLEOTIDE SEQUENCE</scope>
    <source>
        <strain evidence="1">HSP-536</strain>
    </source>
</reference>
<proteinExistence type="predicted"/>
<gene>
    <name evidence="1" type="ORF">AB8B28_03090</name>
</gene>
<evidence type="ECO:0000313" key="1">
    <source>
        <dbReference type="EMBL" id="XDU62851.1"/>
    </source>
</evidence>
<protein>
    <recommendedName>
        <fullName evidence="2">NERD domain-containing protein</fullName>
    </recommendedName>
</protein>
<dbReference type="KEGG" id="lala:AB8B28_03090"/>
<sequence>MNKEKEEELWKDVRMYKAKFKSDEYFEHLKKFIENNDYDKVFRALKYSDILKEIKEPKNEECICKFLKDNEYNIREKKILNFFTNIKNKKQNRRKINNFLNEVKILNKVEQEIIKLTEENISKSDFIVFDICNYANSLLYKMGQKIENSEMNDNLDGIIMILSRFLHDIMNDKKKIFKYKEDKYKENNYIKNTFSFYQDLYNFNYLKSIWKYGDLEIKNNYFEEIGEFGKNKTISQIPYLEKKEAKIKEFPIEIMLCSQIKEYFYSNDLGQKYLNIPIKYWIKVYILLYYLLLQFKDTILIPKYKKGEILKLLENMDKKIDFSKIRLPKGVDDEIKKMLKILFSQKIPNKYIEDILNKFVYNENSKDLYTSPILKFEKDSINYDVILPQVFLRTDHSRALISILSKNTSNDLQQKGDNLEKYIFTLMKDAKIEIIKNKKPEKSKRKEKDYEIDLMYIVNKELILVEIKTQKQTEDYNDFYRVSLKELKKYIGKFNRNINYFINNEREDIEKKIGKYDKYKKIYVSNVTYSLNNLDDVIIIDIEDFEENIKKGNYQFNNITELKNEKIKNISSLIEKRKIKFAREYSGILGYTTYCIKNFEK</sequence>
<dbReference type="RefSeq" id="WP_369716735.1">
    <property type="nucleotide sequence ID" value="NZ_CP165647.1"/>
</dbReference>
<dbReference type="SUPFAM" id="SSF52980">
    <property type="entry name" value="Restriction endonuclease-like"/>
    <property type="match status" value="1"/>
</dbReference>
<organism evidence="1">
    <name type="scientific">Leptotrichia alba</name>
    <dbReference type="NCBI Taxonomy" id="3239304"/>
    <lineage>
        <taxon>Bacteria</taxon>
        <taxon>Fusobacteriati</taxon>
        <taxon>Fusobacteriota</taxon>
        <taxon>Fusobacteriia</taxon>
        <taxon>Fusobacteriales</taxon>
        <taxon>Leptotrichiaceae</taxon>
        <taxon>Leptotrichia</taxon>
    </lineage>
</organism>
<name>A0AB39V5W0_9FUSO</name>
<dbReference type="AlphaFoldDB" id="A0AB39V5W0"/>
<evidence type="ECO:0008006" key="2">
    <source>
        <dbReference type="Google" id="ProtNLM"/>
    </source>
</evidence>